<organism evidence="1">
    <name type="scientific">uncultured Microvirga sp</name>
    <dbReference type="NCBI Taxonomy" id="412392"/>
    <lineage>
        <taxon>Bacteria</taxon>
        <taxon>Pseudomonadati</taxon>
        <taxon>Pseudomonadota</taxon>
        <taxon>Alphaproteobacteria</taxon>
        <taxon>Hyphomicrobiales</taxon>
        <taxon>Methylobacteriaceae</taxon>
        <taxon>Microvirga</taxon>
        <taxon>environmental samples</taxon>
    </lineage>
</organism>
<dbReference type="EMBL" id="CADCUC010000130">
    <property type="protein sequence ID" value="CAA9314761.1"/>
    <property type="molecule type" value="Genomic_DNA"/>
</dbReference>
<feature type="non-terminal residue" evidence="1">
    <location>
        <position position="1"/>
    </location>
</feature>
<gene>
    <name evidence="1" type="ORF">AVDCRST_MAG90-686</name>
</gene>
<sequence length="87" mass="9373">ERGRDLHQLAEAQIAGEVFGGREHERDRGRQHRAAVADPGHVRLLHDHPHPAPGKLAEGLLELDALVAVAADQSDVLGRVAHAGEFV</sequence>
<feature type="non-terminal residue" evidence="1">
    <location>
        <position position="87"/>
    </location>
</feature>
<proteinExistence type="predicted"/>
<accession>A0A6J4KUM3</accession>
<evidence type="ECO:0000313" key="1">
    <source>
        <dbReference type="EMBL" id="CAA9314761.1"/>
    </source>
</evidence>
<reference evidence="1" key="1">
    <citation type="submission" date="2020-02" db="EMBL/GenBank/DDBJ databases">
        <authorList>
            <person name="Meier V. D."/>
        </authorList>
    </citation>
    <scope>NUCLEOTIDE SEQUENCE</scope>
    <source>
        <strain evidence="1">AVDCRST_MAG90</strain>
    </source>
</reference>
<name>A0A6J4KUM3_9HYPH</name>
<dbReference type="AlphaFoldDB" id="A0A6J4KUM3"/>
<protein>
    <submittedName>
        <fullName evidence="1">Uncharacterized protein</fullName>
    </submittedName>
</protein>